<evidence type="ECO:0000313" key="2">
    <source>
        <dbReference type="Proteomes" id="UP000650424"/>
    </source>
</evidence>
<name>A0ABR6ZLS2_9BURK</name>
<dbReference type="EMBL" id="JACOGF010000002">
    <property type="protein sequence ID" value="MBC3916850.1"/>
    <property type="molecule type" value="Genomic_DNA"/>
</dbReference>
<reference evidence="1 2" key="1">
    <citation type="submission" date="2020-08" db="EMBL/GenBank/DDBJ databases">
        <title>Novel species isolated from subtropical streams in China.</title>
        <authorList>
            <person name="Lu H."/>
        </authorList>
    </citation>
    <scope>NUCLEOTIDE SEQUENCE [LARGE SCALE GENOMIC DNA]</scope>
    <source>
        <strain evidence="1 2">CY18W</strain>
    </source>
</reference>
<comment type="caution">
    <text evidence="1">The sequence shown here is derived from an EMBL/GenBank/DDBJ whole genome shotgun (WGS) entry which is preliminary data.</text>
</comment>
<protein>
    <submittedName>
        <fullName evidence="1">Uncharacterized protein</fullName>
    </submittedName>
</protein>
<evidence type="ECO:0000313" key="1">
    <source>
        <dbReference type="EMBL" id="MBC3916850.1"/>
    </source>
</evidence>
<proteinExistence type="predicted"/>
<sequence length="341" mass="37328">MRKTDRDIAIPEARKPFNFYKEEAGLQWVKIPGMVMHDEADWTQEVCRKPCMTLAEAKAFAADNDRITFFFYVKHFTILARQRILHAGDVVFFSGKPVLGTEAGADVYEKPAPKGRIVSLCAPQGNGWVSLQASMQVPFATSDKGVLFIWPGLQPGGEHFAPVGRGVLQPVLTYCSVHSTSCAPNPTQLPESGWWISGQYVNTENADSPVFGCFGGPRMAVRPGDILVCRIVYDATTQTWTQTILNIANKISVSFPMQLTDGGGQAQEQNIAYFCLENPGQASLSQSVSLFNIVAKVAHPQGNLGQDMASMPCVENLAVSDDQTTVSIDRVIIYSPIFNTD</sequence>
<gene>
    <name evidence="1" type="ORF">H8L32_05125</name>
</gene>
<organism evidence="1 2">
    <name type="scientific">Undibacterium hunanense</name>
    <dbReference type="NCBI Taxonomy" id="2762292"/>
    <lineage>
        <taxon>Bacteria</taxon>
        <taxon>Pseudomonadati</taxon>
        <taxon>Pseudomonadota</taxon>
        <taxon>Betaproteobacteria</taxon>
        <taxon>Burkholderiales</taxon>
        <taxon>Oxalobacteraceae</taxon>
        <taxon>Undibacterium</taxon>
    </lineage>
</organism>
<dbReference type="Proteomes" id="UP000650424">
    <property type="component" value="Unassembled WGS sequence"/>
</dbReference>
<keyword evidence="2" id="KW-1185">Reference proteome</keyword>
<accession>A0ABR6ZLS2</accession>
<dbReference type="RefSeq" id="WP_186946081.1">
    <property type="nucleotide sequence ID" value="NZ_JACOGF010000002.1"/>
</dbReference>